<dbReference type="Pfam" id="PF00010">
    <property type="entry name" value="HLH"/>
    <property type="match status" value="1"/>
</dbReference>
<name>A0A5P1FIF5_ASPOF</name>
<comment type="similarity">
    <text evidence="1">Belongs to the bHLH protein family.</text>
</comment>
<evidence type="ECO:0000256" key="2">
    <source>
        <dbReference type="ARBA" id="ARBA00023015"/>
    </source>
</evidence>
<protein>
    <recommendedName>
        <fullName evidence="4">BHLH domain-containing protein</fullName>
    </recommendedName>
</protein>
<reference evidence="6" key="1">
    <citation type="journal article" date="2017" name="Nat. Commun.">
        <title>The asparagus genome sheds light on the origin and evolution of a young Y chromosome.</title>
        <authorList>
            <person name="Harkess A."/>
            <person name="Zhou J."/>
            <person name="Xu C."/>
            <person name="Bowers J.E."/>
            <person name="Van der Hulst R."/>
            <person name="Ayyampalayam S."/>
            <person name="Mercati F."/>
            <person name="Riccardi P."/>
            <person name="McKain M.R."/>
            <person name="Kakrana A."/>
            <person name="Tang H."/>
            <person name="Ray J."/>
            <person name="Groenendijk J."/>
            <person name="Arikit S."/>
            <person name="Mathioni S.M."/>
            <person name="Nakano M."/>
            <person name="Shan H."/>
            <person name="Telgmann-Rauber A."/>
            <person name="Kanno A."/>
            <person name="Yue Z."/>
            <person name="Chen H."/>
            <person name="Li W."/>
            <person name="Chen Y."/>
            <person name="Xu X."/>
            <person name="Zhang Y."/>
            <person name="Luo S."/>
            <person name="Chen H."/>
            <person name="Gao J."/>
            <person name="Mao Z."/>
            <person name="Pires J.C."/>
            <person name="Luo M."/>
            <person name="Kudrna D."/>
            <person name="Wing R.A."/>
            <person name="Meyers B.C."/>
            <person name="Yi K."/>
            <person name="Kong H."/>
            <person name="Lavrijsen P."/>
            <person name="Sunseri F."/>
            <person name="Falavigna A."/>
            <person name="Ye Y."/>
            <person name="Leebens-Mack J.H."/>
            <person name="Chen G."/>
        </authorList>
    </citation>
    <scope>NUCLEOTIDE SEQUENCE [LARGE SCALE GENOMIC DNA]</scope>
    <source>
        <strain evidence="6">cv. DH0086</strain>
    </source>
</reference>
<proteinExistence type="inferred from homology"/>
<evidence type="ECO:0000256" key="1">
    <source>
        <dbReference type="ARBA" id="ARBA00005510"/>
    </source>
</evidence>
<dbReference type="InterPro" id="IPR044658">
    <property type="entry name" value="bHLH92/bHLH041-like"/>
</dbReference>
<dbReference type="EMBL" id="CM007383">
    <property type="protein sequence ID" value="ONK76421.1"/>
    <property type="molecule type" value="Genomic_DNA"/>
</dbReference>
<sequence length="273" mass="30851">MVSTCRKKFLWLFGLTSFIQSRGSFRLALKDADKVFDDIYAGVVETKQMRGGYSSGVLSPLSGYSGILSPLSEQPSAVPRSAFVSYTRPEFHDSSDFLSSQANKKKNIHLRMIDLLRRIPRDRLEARTGEYSPGFRHMMRERQRRERLSQSYADLHSMLPYRSKGDKNSIVQSAALYVKELKGVKEELLKRNEELRIKSVENSSLGGEKIKIRLDPASTLDSMIGALQCLKSMDAKARAIQTEFSGNELMAIINIESKVGANELERALMETCR</sequence>
<evidence type="ECO:0000313" key="6">
    <source>
        <dbReference type="Proteomes" id="UP000243459"/>
    </source>
</evidence>
<dbReference type="Gramene" id="ONK76421">
    <property type="protein sequence ID" value="ONK76421"/>
    <property type="gene ID" value="A4U43_C03F27640"/>
</dbReference>
<keyword evidence="2" id="KW-0805">Transcription regulation</keyword>
<dbReference type="GO" id="GO:0046983">
    <property type="term" value="F:protein dimerization activity"/>
    <property type="evidence" value="ECO:0007669"/>
    <property type="project" value="InterPro"/>
</dbReference>
<dbReference type="PROSITE" id="PS50888">
    <property type="entry name" value="BHLH"/>
    <property type="match status" value="1"/>
</dbReference>
<dbReference type="OMA" id="NMNKRMV"/>
<keyword evidence="6" id="KW-1185">Reference proteome</keyword>
<dbReference type="SMART" id="SM00353">
    <property type="entry name" value="HLH"/>
    <property type="match status" value="1"/>
</dbReference>
<dbReference type="Proteomes" id="UP000243459">
    <property type="component" value="Chromosome 3"/>
</dbReference>
<organism evidence="5 6">
    <name type="scientific">Asparagus officinalis</name>
    <name type="common">Garden asparagus</name>
    <dbReference type="NCBI Taxonomy" id="4686"/>
    <lineage>
        <taxon>Eukaryota</taxon>
        <taxon>Viridiplantae</taxon>
        <taxon>Streptophyta</taxon>
        <taxon>Embryophyta</taxon>
        <taxon>Tracheophyta</taxon>
        <taxon>Spermatophyta</taxon>
        <taxon>Magnoliopsida</taxon>
        <taxon>Liliopsida</taxon>
        <taxon>Asparagales</taxon>
        <taxon>Asparagaceae</taxon>
        <taxon>Asparagoideae</taxon>
        <taxon>Asparagus</taxon>
    </lineage>
</organism>
<evidence type="ECO:0000256" key="3">
    <source>
        <dbReference type="ARBA" id="ARBA00023163"/>
    </source>
</evidence>
<dbReference type="AlphaFoldDB" id="A0A5P1FIF5"/>
<dbReference type="Gene3D" id="4.10.280.10">
    <property type="entry name" value="Helix-loop-helix DNA-binding domain"/>
    <property type="match status" value="1"/>
</dbReference>
<dbReference type="InterPro" id="IPR011598">
    <property type="entry name" value="bHLH_dom"/>
</dbReference>
<dbReference type="PANTHER" id="PTHR46665">
    <property type="entry name" value="TRANSCRIPTION FACTOR BHLH041-RELATED-RELATED"/>
    <property type="match status" value="1"/>
</dbReference>
<gene>
    <name evidence="5" type="ORF">A4U43_C03F27640</name>
</gene>
<keyword evidence="3" id="KW-0804">Transcription</keyword>
<accession>A0A5P1FIF5</accession>
<dbReference type="PANTHER" id="PTHR46665:SF6">
    <property type="entry name" value="TRANSCRIPTION FACTOR BHLH92"/>
    <property type="match status" value="1"/>
</dbReference>
<dbReference type="SUPFAM" id="SSF47459">
    <property type="entry name" value="HLH, helix-loop-helix DNA-binding domain"/>
    <property type="match status" value="1"/>
</dbReference>
<feature type="domain" description="BHLH" evidence="4">
    <location>
        <begin position="132"/>
        <end position="181"/>
    </location>
</feature>
<evidence type="ECO:0000259" key="4">
    <source>
        <dbReference type="PROSITE" id="PS50888"/>
    </source>
</evidence>
<evidence type="ECO:0000313" key="5">
    <source>
        <dbReference type="EMBL" id="ONK76421.1"/>
    </source>
</evidence>
<dbReference type="InterPro" id="IPR036638">
    <property type="entry name" value="HLH_DNA-bd_sf"/>
</dbReference>